<keyword evidence="1" id="KW-0614">Plasmid</keyword>
<reference evidence="1" key="2">
    <citation type="submission" date="2015-07" db="EMBL/GenBank/DDBJ databases">
        <title>Plasmids, circular viruses and viroids from rat gut.</title>
        <authorList>
            <person name="Jorgensen T.J."/>
            <person name="Hansen M.A."/>
            <person name="Xu Z."/>
            <person name="Tabak M.A."/>
            <person name="Sorensen S.J."/>
            <person name="Hansen L.H."/>
        </authorList>
    </citation>
    <scope>NUCLEOTIDE SEQUENCE</scope>
    <source>
        <plasmid evidence="1">pRGRH0076</plasmid>
    </source>
</reference>
<name>A0A0H5PXE3_9ZZZZ</name>
<geneLocation type="plasmid" evidence="1">
    <name>pRGRH0076</name>
</geneLocation>
<dbReference type="AlphaFoldDB" id="A0A0H5PXE3"/>
<reference evidence="1" key="1">
    <citation type="submission" date="2015-06" db="EMBL/GenBank/DDBJ databases">
        <authorList>
            <person name="Joergensen T."/>
        </authorList>
    </citation>
    <scope>NUCLEOTIDE SEQUENCE</scope>
    <source>
        <plasmid evidence="1">pRGRH0076</plasmid>
    </source>
</reference>
<organism evidence="1">
    <name type="scientific">uncultured prokaryote</name>
    <dbReference type="NCBI Taxonomy" id="198431"/>
    <lineage>
        <taxon>unclassified sequences</taxon>
        <taxon>environmental samples</taxon>
    </lineage>
</organism>
<proteinExistence type="predicted"/>
<accession>A0A0H5PXE3</accession>
<sequence length="500" mass="58124">MLSDIVEQWNGILVSPMDVYRDMFKLGDGELQKKGEKPGQYKANPIAYFRNSAEERGHFRIMFEDTFEDTLAELQQADFSILNGITYFGRRNVQDHASKMYAMIFDLDGVTDYTLNNFFSGAFNAQVYPIPNYVVLSGHGVHLYYVFEDGISLFPNIKYQLKELKYALSEKLWNKYTSTEKKKQIQGINQGFRVIGGKTKDDAPIRNTVAYRVNLHPFSLNELSQYVSQISINTTQLFKESKYTLEDAKKKFPEWYERIVIRKESFKKWDIAGKVHGKNPHALYNWWLGKIKEGASSGHRYFAIMCLAIYAAKCDVPFDRLKADSYALIPILNDLDPSKPFKASDVDSALECYDLRYCTFPIKDIEHISGIPIPRNKRNGRKQVTHLKIARATLDIMNDDNGKALQGRPKGGTKAKYIVYMWRKRHEDGIKADCIRDTKLSKPTVYKWWDYLPTLQEKMFLEYRKITVWKDDCKTVYENDGYDSDGLPKYIQTKQYENNQ</sequence>
<evidence type="ECO:0000313" key="1">
    <source>
        <dbReference type="EMBL" id="CRY93829.1"/>
    </source>
</evidence>
<dbReference type="EMBL" id="LN852767">
    <property type="protein sequence ID" value="CRY93829.1"/>
    <property type="molecule type" value="Genomic_DNA"/>
</dbReference>
<protein>
    <submittedName>
        <fullName evidence="1">Uncharacterized protein</fullName>
    </submittedName>
</protein>